<dbReference type="Proteomes" id="UP000217895">
    <property type="component" value="Chromosome"/>
</dbReference>
<accession>A0A1Z4JMV4</accession>
<name>A0A1Z4JMV4_LEPBY</name>
<proteinExistence type="predicted"/>
<dbReference type="InterPro" id="IPR013693">
    <property type="entry name" value="SpoIID/LytB_N"/>
</dbReference>
<protein>
    <submittedName>
        <fullName evidence="3">SpoIID/LytB domain-containing protein</fullName>
    </submittedName>
</protein>
<dbReference type="InterPro" id="IPR013486">
    <property type="entry name" value="SpoIID/LytB"/>
</dbReference>
<organism evidence="3 4">
    <name type="scientific">Leptolyngbya boryana NIES-2135</name>
    <dbReference type="NCBI Taxonomy" id="1973484"/>
    <lineage>
        <taxon>Bacteria</taxon>
        <taxon>Bacillati</taxon>
        <taxon>Cyanobacteriota</taxon>
        <taxon>Cyanophyceae</taxon>
        <taxon>Leptolyngbyales</taxon>
        <taxon>Leptolyngbyaceae</taxon>
        <taxon>Leptolyngbya group</taxon>
        <taxon>Leptolyngbya</taxon>
    </lineage>
</organism>
<dbReference type="Pfam" id="PF08486">
    <property type="entry name" value="SpoIID"/>
    <property type="match status" value="1"/>
</dbReference>
<feature type="compositionally biased region" description="Pro residues" evidence="1">
    <location>
        <begin position="40"/>
        <end position="63"/>
    </location>
</feature>
<evidence type="ECO:0000259" key="2">
    <source>
        <dbReference type="Pfam" id="PF08486"/>
    </source>
</evidence>
<dbReference type="GO" id="GO:0030435">
    <property type="term" value="P:sporulation resulting in formation of a cellular spore"/>
    <property type="evidence" value="ECO:0007669"/>
    <property type="project" value="InterPro"/>
</dbReference>
<gene>
    <name evidence="3" type="ORF">NIES2135_49540</name>
</gene>
<feature type="region of interest" description="Disordered" evidence="1">
    <location>
        <begin position="38"/>
        <end position="81"/>
    </location>
</feature>
<sequence length="348" mass="37750">MWRKSILEWLKQRPWLLVPCLALIPLAGVYLNQQSHSEPAPLPSPIASPLPSPIALPSPPPKLAQPVKSPAPKKTLTPVDPKQFTPEEAALNAKTKAALMASIGTVDSLIEMQVAIAMGQPSLAIAASQGATILDGEGKPIGQLSSGNSYPIQGIGDRMNFGNGQLPGMVMIQPPPNGILYLGDKPYRGRFLLAAQGGRIWVVNYINLRHYLHSVVASEVSPSWSAEALKAQAVAARSYALTYYFRRAQPLYHMGSDEYFQVYSGISREADATNRAVDQTAGEFVSYRGGIVESLYAASDDIVAEAFRGKGMSQLGALSLAEQGYNYRQILARYYPKTGIARIEQDHE</sequence>
<evidence type="ECO:0000256" key="1">
    <source>
        <dbReference type="SAM" id="MobiDB-lite"/>
    </source>
</evidence>
<evidence type="ECO:0000313" key="3">
    <source>
        <dbReference type="EMBL" id="BAY58081.1"/>
    </source>
</evidence>
<dbReference type="AlphaFoldDB" id="A0A1Z4JMV4"/>
<reference evidence="3 4" key="1">
    <citation type="submission" date="2017-06" db="EMBL/GenBank/DDBJ databases">
        <title>Genome sequencing of cyanobaciteial culture collection at National Institute for Environmental Studies (NIES).</title>
        <authorList>
            <person name="Hirose Y."/>
            <person name="Shimura Y."/>
            <person name="Fujisawa T."/>
            <person name="Nakamura Y."/>
            <person name="Kawachi M."/>
        </authorList>
    </citation>
    <scope>NUCLEOTIDE SEQUENCE [LARGE SCALE GENOMIC DNA]</scope>
    <source>
        <strain evidence="3 4">NIES-2135</strain>
    </source>
</reference>
<feature type="domain" description="Sporulation stage II protein D amidase enhancer LytB N-terminal" evidence="2">
    <location>
        <begin position="197"/>
        <end position="287"/>
    </location>
</feature>
<evidence type="ECO:0000313" key="4">
    <source>
        <dbReference type="Proteomes" id="UP000217895"/>
    </source>
</evidence>
<dbReference type="NCBIfam" id="TIGR02669">
    <property type="entry name" value="SpoIID_LytB"/>
    <property type="match status" value="1"/>
</dbReference>
<keyword evidence="4" id="KW-1185">Reference proteome</keyword>
<dbReference type="EMBL" id="AP018203">
    <property type="protein sequence ID" value="BAY58081.1"/>
    <property type="molecule type" value="Genomic_DNA"/>
</dbReference>